<dbReference type="NCBIfam" id="TIGR03026">
    <property type="entry name" value="NDP-sugDHase"/>
    <property type="match status" value="1"/>
</dbReference>
<dbReference type="InterPro" id="IPR008927">
    <property type="entry name" value="6-PGluconate_DH-like_C_sf"/>
</dbReference>
<keyword evidence="4" id="KW-0472">Membrane</keyword>
<evidence type="ECO:0000256" key="4">
    <source>
        <dbReference type="SAM" id="Phobius"/>
    </source>
</evidence>
<evidence type="ECO:0000256" key="2">
    <source>
        <dbReference type="ARBA" id="ARBA00023027"/>
    </source>
</evidence>
<protein>
    <submittedName>
        <fullName evidence="6">UDP-glucose 6-dehydrogenase</fullName>
        <ecNumber evidence="6">1.1.1.22</ecNumber>
    </submittedName>
</protein>
<dbReference type="eggNOG" id="COG0677">
    <property type="taxonomic scope" value="Bacteria"/>
</dbReference>
<dbReference type="SUPFAM" id="SSF48179">
    <property type="entry name" value="6-phosphogluconate dehydrogenase C-terminal domain-like"/>
    <property type="match status" value="1"/>
</dbReference>
<keyword evidence="1 6" id="KW-0560">Oxidoreductase</keyword>
<keyword evidence="2" id="KW-0520">NAD</keyword>
<dbReference type="GO" id="GO:0003979">
    <property type="term" value="F:UDP-glucose 6-dehydrogenase activity"/>
    <property type="evidence" value="ECO:0007669"/>
    <property type="project" value="UniProtKB-EC"/>
</dbReference>
<feature type="domain" description="UDP-glucose/GDP-mannose dehydrogenase C-terminal" evidence="5">
    <location>
        <begin position="336"/>
        <end position="432"/>
    </location>
</feature>
<dbReference type="InterPro" id="IPR036220">
    <property type="entry name" value="UDP-Glc/GDP-Man_DH_C_sf"/>
</dbReference>
<dbReference type="SMART" id="SM00984">
    <property type="entry name" value="UDPG_MGDP_dh_C"/>
    <property type="match status" value="1"/>
</dbReference>
<dbReference type="EMBL" id="CP001928">
    <property type="protein sequence ID" value="ADI39161.1"/>
    <property type="molecule type" value="Genomic_DNA"/>
</dbReference>
<name>D6YSW6_WADCW</name>
<reference evidence="6 7" key="1">
    <citation type="journal article" date="2010" name="PLoS ONE">
        <title>The Waddlia genome: a window into chlamydial biology.</title>
        <authorList>
            <person name="Bertelli C."/>
            <person name="Collyn F."/>
            <person name="Croxatto A."/>
            <person name="Ruckert C."/>
            <person name="Polkinghorne A."/>
            <person name="Kebbi-Beghdadi C."/>
            <person name="Goesmann A."/>
            <person name="Vaughan L."/>
            <person name="Greub G."/>
        </authorList>
    </citation>
    <scope>NUCLEOTIDE SEQUENCE [LARGE SCALE GENOMIC DNA]</scope>
    <source>
        <strain evidence="7">ATCC VR-1470 / WSU 86-1044</strain>
    </source>
</reference>
<dbReference type="PIRSF" id="PIRSF500136">
    <property type="entry name" value="UDP_ManNAc_DH"/>
    <property type="match status" value="1"/>
</dbReference>
<accession>D6YSW6</accession>
<evidence type="ECO:0000259" key="5">
    <source>
        <dbReference type="SMART" id="SM00984"/>
    </source>
</evidence>
<dbReference type="Gene3D" id="3.40.50.720">
    <property type="entry name" value="NAD(P)-binding Rossmann-like Domain"/>
    <property type="match status" value="2"/>
</dbReference>
<dbReference type="GO" id="GO:0000271">
    <property type="term" value="P:polysaccharide biosynthetic process"/>
    <property type="evidence" value="ECO:0007669"/>
    <property type="project" value="InterPro"/>
</dbReference>
<sequence>MSLAIEHQPLTVERIKSKQLTLGVVGLGYVGLPLCLTFAETGVPVIGFDIDLHKIETINNGESYIKHISSQRLDKLLQQQLFSATSNFEQISNCDAVLICVPTPLNAHLEPDLCYIKNTVQTLAPFLKPQTIISLESTTWPGTTEEFVKPIIEKYSPHEIGKDLYICFSPEREDPGNTFHTTRTIPKIVGAVDHKSLALATALYELSIDQVIPVSSTQVAELAKLLENIFRSVNIALVNELKIICDSMGINVWEVIEAAGTKPFGFMKFQPGPGLGGHCIPVDPFYLSWKAKQYGVSTRFIELAGQINRSMPDFVVGKVQDCLNHFGKAVNGSKIMILGLAYKPDIDDMRESPSLELMEKLEKKGACVDYHDPLLPSIGTTRKYGNLTNKQHKELSKGYDCFLLATAHSFFSADNILSYNTPVVDTRNFLPRSSPLVFPS</sequence>
<dbReference type="KEGG" id="wch:wcw_1822"/>
<dbReference type="InterPro" id="IPR001732">
    <property type="entry name" value="UDP-Glc/GDP-Man_DH_N"/>
</dbReference>
<evidence type="ECO:0000313" key="7">
    <source>
        <dbReference type="Proteomes" id="UP000001505"/>
    </source>
</evidence>
<evidence type="ECO:0000256" key="3">
    <source>
        <dbReference type="PIRNR" id="PIRNR000124"/>
    </source>
</evidence>
<dbReference type="InterPro" id="IPR036291">
    <property type="entry name" value="NAD(P)-bd_dom_sf"/>
</dbReference>
<dbReference type="GO" id="GO:0016628">
    <property type="term" value="F:oxidoreductase activity, acting on the CH-CH group of donors, NAD or NADP as acceptor"/>
    <property type="evidence" value="ECO:0007669"/>
    <property type="project" value="InterPro"/>
</dbReference>
<dbReference type="PIRSF" id="PIRSF000124">
    <property type="entry name" value="UDPglc_GDPman_dh"/>
    <property type="match status" value="1"/>
</dbReference>
<feature type="transmembrane region" description="Helical" evidence="4">
    <location>
        <begin position="20"/>
        <end position="39"/>
    </location>
</feature>
<dbReference type="STRING" id="716544.wcw_1822"/>
<dbReference type="OrthoDB" id="9803238at2"/>
<dbReference type="Pfam" id="PF00984">
    <property type="entry name" value="UDPG_MGDP_dh"/>
    <property type="match status" value="1"/>
</dbReference>
<keyword evidence="4" id="KW-0812">Transmembrane</keyword>
<comment type="similarity">
    <text evidence="3">Belongs to the UDP-glucose/GDP-mannose dehydrogenase family.</text>
</comment>
<dbReference type="Proteomes" id="UP000001505">
    <property type="component" value="Chromosome"/>
</dbReference>
<keyword evidence="7" id="KW-1185">Reference proteome</keyword>
<keyword evidence="4" id="KW-1133">Transmembrane helix</keyword>
<dbReference type="HOGENOM" id="CLU_023810_3_2_0"/>
<dbReference type="EC" id="1.1.1.22" evidence="6"/>
<dbReference type="PANTHER" id="PTHR43491">
    <property type="entry name" value="UDP-N-ACETYL-D-MANNOSAMINE DEHYDROGENASE"/>
    <property type="match status" value="1"/>
</dbReference>
<evidence type="ECO:0000313" key="6">
    <source>
        <dbReference type="EMBL" id="ADI39161.1"/>
    </source>
</evidence>
<dbReference type="PANTHER" id="PTHR43491:SF1">
    <property type="entry name" value="UDP-N-ACETYL-D-MANNOSAMINE DEHYDROGENASE"/>
    <property type="match status" value="1"/>
</dbReference>
<organism evidence="6 7">
    <name type="scientific">Waddlia chondrophila (strain ATCC VR-1470 / WSU 86-1044)</name>
    <dbReference type="NCBI Taxonomy" id="716544"/>
    <lineage>
        <taxon>Bacteria</taxon>
        <taxon>Pseudomonadati</taxon>
        <taxon>Chlamydiota</taxon>
        <taxon>Chlamydiia</taxon>
        <taxon>Parachlamydiales</taxon>
        <taxon>Waddliaceae</taxon>
        <taxon>Waddlia</taxon>
    </lineage>
</organism>
<dbReference type="InterPro" id="IPR014027">
    <property type="entry name" value="UDP-Glc/GDP-Man_DH_C"/>
</dbReference>
<dbReference type="Pfam" id="PF03720">
    <property type="entry name" value="UDPG_MGDP_dh_C"/>
    <property type="match status" value="1"/>
</dbReference>
<dbReference type="Pfam" id="PF03721">
    <property type="entry name" value="UDPG_MGDP_dh_N"/>
    <property type="match status" value="1"/>
</dbReference>
<evidence type="ECO:0000256" key="1">
    <source>
        <dbReference type="ARBA" id="ARBA00023002"/>
    </source>
</evidence>
<dbReference type="SUPFAM" id="SSF51735">
    <property type="entry name" value="NAD(P)-binding Rossmann-fold domains"/>
    <property type="match status" value="1"/>
</dbReference>
<dbReference type="InterPro" id="IPR017476">
    <property type="entry name" value="UDP-Glc/GDP-Man"/>
</dbReference>
<dbReference type="InterPro" id="IPR028359">
    <property type="entry name" value="UDP_ManNAc/GlcNAc_DH"/>
</dbReference>
<dbReference type="RefSeq" id="WP_013182861.1">
    <property type="nucleotide sequence ID" value="NC_014225.1"/>
</dbReference>
<dbReference type="InterPro" id="IPR014026">
    <property type="entry name" value="UDP-Glc/GDP-Man_DH_dimer"/>
</dbReference>
<dbReference type="AlphaFoldDB" id="D6YSW6"/>
<dbReference type="GO" id="GO:0051287">
    <property type="term" value="F:NAD binding"/>
    <property type="evidence" value="ECO:0007669"/>
    <property type="project" value="InterPro"/>
</dbReference>
<dbReference type="SUPFAM" id="SSF52413">
    <property type="entry name" value="UDP-glucose/GDP-mannose dehydrogenase C-terminal domain"/>
    <property type="match status" value="1"/>
</dbReference>
<proteinExistence type="inferred from homology"/>
<gene>
    <name evidence="6" type="primary">wblA</name>
    <name evidence="6" type="ordered locus">wcw_1822</name>
</gene>